<evidence type="ECO:0000313" key="9">
    <source>
        <dbReference type="EMBL" id="AWK87727.1"/>
    </source>
</evidence>
<accession>A0A2S2CTX5</accession>
<dbReference type="InterPro" id="IPR036425">
    <property type="entry name" value="MoaB/Mog-like_dom_sf"/>
</dbReference>
<evidence type="ECO:0000259" key="8">
    <source>
        <dbReference type="SMART" id="SM00852"/>
    </source>
</evidence>
<comment type="cofactor">
    <cofactor evidence="6">
        <name>Mg(2+)</name>
        <dbReference type="ChEBI" id="CHEBI:18420"/>
    </cofactor>
</comment>
<feature type="region of interest" description="Disordered" evidence="7">
    <location>
        <begin position="1"/>
        <end position="47"/>
    </location>
</feature>
<organism evidence="9 10">
    <name type="scientific">Azospirillum thermophilum</name>
    <dbReference type="NCBI Taxonomy" id="2202148"/>
    <lineage>
        <taxon>Bacteria</taxon>
        <taxon>Pseudomonadati</taxon>
        <taxon>Pseudomonadota</taxon>
        <taxon>Alphaproteobacteria</taxon>
        <taxon>Rhodospirillales</taxon>
        <taxon>Azospirillaceae</taxon>
        <taxon>Azospirillum</taxon>
    </lineage>
</organism>
<keyword evidence="6" id="KW-0500">Molybdenum</keyword>
<evidence type="ECO:0000256" key="1">
    <source>
        <dbReference type="ARBA" id="ARBA00002901"/>
    </source>
</evidence>
<dbReference type="GO" id="GO:0061599">
    <property type="term" value="F:molybdopterin molybdotransferase activity"/>
    <property type="evidence" value="ECO:0007669"/>
    <property type="project" value="UniProtKB-UniRule"/>
</dbReference>
<dbReference type="SUPFAM" id="SSF63867">
    <property type="entry name" value="MoeA C-terminal domain-like"/>
    <property type="match status" value="1"/>
</dbReference>
<dbReference type="GO" id="GO:0005737">
    <property type="term" value="C:cytoplasm"/>
    <property type="evidence" value="ECO:0007669"/>
    <property type="project" value="TreeGrafter"/>
</dbReference>
<comment type="pathway">
    <text evidence="2 6">Cofactor biosynthesis; molybdopterin biosynthesis.</text>
</comment>
<proteinExistence type="inferred from homology"/>
<evidence type="ECO:0000256" key="6">
    <source>
        <dbReference type="RuleBase" id="RU365090"/>
    </source>
</evidence>
<name>A0A2S2CTX5_9PROT</name>
<dbReference type="Pfam" id="PF03453">
    <property type="entry name" value="MoeA_N"/>
    <property type="match status" value="1"/>
</dbReference>
<dbReference type="Gene3D" id="3.90.105.10">
    <property type="entry name" value="Molybdopterin biosynthesis moea protein, domain 2"/>
    <property type="match status" value="1"/>
</dbReference>
<dbReference type="InterPro" id="IPR038987">
    <property type="entry name" value="MoeA-like"/>
</dbReference>
<dbReference type="InterPro" id="IPR001453">
    <property type="entry name" value="MoaB/Mog_dom"/>
</dbReference>
<keyword evidence="4 6" id="KW-0501">Molybdenum cofactor biosynthesis</keyword>
<dbReference type="EC" id="2.10.1.1" evidence="6"/>
<dbReference type="Proteomes" id="UP000245629">
    <property type="component" value="Chromosome 2"/>
</dbReference>
<dbReference type="GO" id="GO:0006777">
    <property type="term" value="P:Mo-molybdopterin cofactor biosynthetic process"/>
    <property type="evidence" value="ECO:0007669"/>
    <property type="project" value="UniProtKB-UniRule"/>
</dbReference>
<dbReference type="Gene3D" id="2.40.340.10">
    <property type="entry name" value="MoeA, C-terminal, domain IV"/>
    <property type="match status" value="1"/>
</dbReference>
<dbReference type="Gene3D" id="3.40.980.10">
    <property type="entry name" value="MoaB/Mog-like domain"/>
    <property type="match status" value="1"/>
</dbReference>
<dbReference type="InterPro" id="IPR036688">
    <property type="entry name" value="MoeA_C_domain_IV_sf"/>
</dbReference>
<evidence type="ECO:0000256" key="5">
    <source>
        <dbReference type="ARBA" id="ARBA00047317"/>
    </source>
</evidence>
<evidence type="ECO:0000256" key="2">
    <source>
        <dbReference type="ARBA" id="ARBA00005046"/>
    </source>
</evidence>
<dbReference type="SMART" id="SM00852">
    <property type="entry name" value="MoCF_biosynth"/>
    <property type="match status" value="1"/>
</dbReference>
<dbReference type="Pfam" id="PF00994">
    <property type="entry name" value="MoCF_biosynth"/>
    <property type="match status" value="1"/>
</dbReference>
<comment type="function">
    <text evidence="1 6">Catalyzes the insertion of molybdate into adenylated molybdopterin with the concomitant release of AMP.</text>
</comment>
<dbReference type="SUPFAM" id="SSF53218">
    <property type="entry name" value="Molybdenum cofactor biosynthesis proteins"/>
    <property type="match status" value="1"/>
</dbReference>
<evidence type="ECO:0000256" key="7">
    <source>
        <dbReference type="SAM" id="MobiDB-lite"/>
    </source>
</evidence>
<dbReference type="GO" id="GO:0046872">
    <property type="term" value="F:metal ion binding"/>
    <property type="evidence" value="ECO:0007669"/>
    <property type="project" value="UniProtKB-UniRule"/>
</dbReference>
<dbReference type="InterPro" id="IPR005110">
    <property type="entry name" value="MoeA_linker/N"/>
</dbReference>
<evidence type="ECO:0000313" key="10">
    <source>
        <dbReference type="Proteomes" id="UP000245629"/>
    </source>
</evidence>
<protein>
    <recommendedName>
        <fullName evidence="6">Molybdopterin molybdenumtransferase</fullName>
        <ecNumber evidence="6">2.10.1.1</ecNumber>
    </recommendedName>
</protein>
<comment type="catalytic activity">
    <reaction evidence="5">
        <text>adenylyl-molybdopterin + molybdate = Mo-molybdopterin + AMP + H(+)</text>
        <dbReference type="Rhea" id="RHEA:35047"/>
        <dbReference type="ChEBI" id="CHEBI:15378"/>
        <dbReference type="ChEBI" id="CHEBI:36264"/>
        <dbReference type="ChEBI" id="CHEBI:62727"/>
        <dbReference type="ChEBI" id="CHEBI:71302"/>
        <dbReference type="ChEBI" id="CHEBI:456215"/>
        <dbReference type="EC" id="2.10.1.1"/>
    </reaction>
</comment>
<dbReference type="PANTHER" id="PTHR10192">
    <property type="entry name" value="MOLYBDOPTERIN BIOSYNTHESIS PROTEIN"/>
    <property type="match status" value="1"/>
</dbReference>
<dbReference type="OrthoDB" id="8435302at2"/>
<dbReference type="PANTHER" id="PTHR10192:SF5">
    <property type="entry name" value="GEPHYRIN"/>
    <property type="match status" value="1"/>
</dbReference>
<dbReference type="InterPro" id="IPR005111">
    <property type="entry name" value="MoeA_C_domain_IV"/>
</dbReference>
<keyword evidence="10" id="KW-1185">Reference proteome</keyword>
<feature type="domain" description="MoaB/Mog" evidence="8">
    <location>
        <begin position="213"/>
        <end position="338"/>
    </location>
</feature>
<gene>
    <name evidence="9" type="ORF">DEW08_17300</name>
</gene>
<dbReference type="Pfam" id="PF03454">
    <property type="entry name" value="MoeA_C"/>
    <property type="match status" value="1"/>
</dbReference>
<dbReference type="InterPro" id="IPR036135">
    <property type="entry name" value="MoeA_linker/N_sf"/>
</dbReference>
<dbReference type="EMBL" id="CP029353">
    <property type="protein sequence ID" value="AWK87727.1"/>
    <property type="molecule type" value="Genomic_DNA"/>
</dbReference>
<dbReference type="KEGG" id="azz:DEW08_17300"/>
<evidence type="ECO:0000256" key="4">
    <source>
        <dbReference type="ARBA" id="ARBA00023150"/>
    </source>
</evidence>
<dbReference type="RefSeq" id="WP_109329182.1">
    <property type="nucleotide sequence ID" value="NZ_CP029353.1"/>
</dbReference>
<dbReference type="SUPFAM" id="SSF63882">
    <property type="entry name" value="MoeA N-terminal region -like"/>
    <property type="match status" value="1"/>
</dbReference>
<dbReference type="Gene3D" id="2.170.190.11">
    <property type="entry name" value="Molybdopterin biosynthesis moea protein, domain 3"/>
    <property type="match status" value="1"/>
</dbReference>
<dbReference type="AlphaFoldDB" id="A0A2S2CTX5"/>
<reference evidence="10" key="1">
    <citation type="submission" date="2018-05" db="EMBL/GenBank/DDBJ databases">
        <title>Azospirillum thermophila sp. nov., a novel isolated from hot spring.</title>
        <authorList>
            <person name="Zhao Z."/>
        </authorList>
    </citation>
    <scope>NUCLEOTIDE SEQUENCE [LARGE SCALE GENOMIC DNA]</scope>
    <source>
        <strain evidence="10">CFH 70021</strain>
    </source>
</reference>
<dbReference type="UniPathway" id="UPA00344"/>
<keyword evidence="6" id="KW-0460">Magnesium</keyword>
<sequence>MSAASSDAVPRPDRTPPGGAHDQASHGQASHGQASYDRASCDRDVRGRGFSGRTPLAEAQARIDAAAAALPACLVPPAQAAGLVLAAPVTAADDLPDRDRAARDGFAVAAADTLGAGSYNPVPLPSALPVSAGQPLPPGCDAVLPVEAVSHAAGLVEALDAVAPGAGVERRGAALRTGATVLQPGRRLCAADVGLLGGLGLAAVCVVPRPRVRLLIAGGPREGGDALTPLLAALVRRDGGEVEAAEPLPAETGALAAALAAPGADLILCAGRTGVGMDDAAPPALAEAGSLEFHGVALRPGDSAALGRVGEVPVVLLPGEPMAALAAYELLGGRAVRRRAGRAPGLPHATVQAVTARKLVSEIGCADLYRVRLTGDGLAEPVASPAVPGLAAAVRADGFVLIPAESEGVPAGSTVTIFLFDGV</sequence>
<keyword evidence="6" id="KW-0808">Transferase</keyword>
<comment type="similarity">
    <text evidence="3 6">Belongs to the MoeA family.</text>
</comment>
<evidence type="ECO:0000256" key="3">
    <source>
        <dbReference type="ARBA" id="ARBA00010763"/>
    </source>
</evidence>
<keyword evidence="6" id="KW-0479">Metal-binding</keyword>